<dbReference type="PIRSF" id="PIRSF004923">
    <property type="entry name" value="RseC"/>
    <property type="match status" value="1"/>
</dbReference>
<dbReference type="Pfam" id="PF04246">
    <property type="entry name" value="RseC_MucC"/>
    <property type="match status" value="1"/>
</dbReference>
<dbReference type="AlphaFoldDB" id="A0A1W1DM32"/>
<feature type="transmembrane region" description="Helical" evidence="1">
    <location>
        <begin position="104"/>
        <end position="124"/>
    </location>
</feature>
<reference evidence="2" key="1">
    <citation type="submission" date="2016-10" db="EMBL/GenBank/DDBJ databases">
        <authorList>
            <person name="de Groot N.N."/>
        </authorList>
    </citation>
    <scope>NUCLEOTIDE SEQUENCE</scope>
</reference>
<name>A0A1W1DM32_9ZZZZ</name>
<dbReference type="InterPro" id="IPR026268">
    <property type="entry name" value="RseC"/>
</dbReference>
<evidence type="ECO:0000313" key="2">
    <source>
        <dbReference type="EMBL" id="SFV82256.1"/>
    </source>
</evidence>
<feature type="transmembrane region" description="Helical" evidence="1">
    <location>
        <begin position="77"/>
        <end position="98"/>
    </location>
</feature>
<accession>A0A1W1DM32</accession>
<dbReference type="PANTHER" id="PTHR35867:SF1">
    <property type="entry name" value="PROTEIN RSEC"/>
    <property type="match status" value="1"/>
</dbReference>
<proteinExistence type="predicted"/>
<keyword evidence="1" id="KW-0472">Membrane</keyword>
<keyword evidence="1" id="KW-1133">Transmembrane helix</keyword>
<dbReference type="InterPro" id="IPR007359">
    <property type="entry name" value="SigmaE_reg_RseC_MucC"/>
</dbReference>
<evidence type="ECO:0000256" key="1">
    <source>
        <dbReference type="SAM" id="Phobius"/>
    </source>
</evidence>
<dbReference type="PROSITE" id="PS51257">
    <property type="entry name" value="PROKAR_LIPOPROTEIN"/>
    <property type="match status" value="1"/>
</dbReference>
<gene>
    <name evidence="2" type="ORF">MNB_SUP05-6-750</name>
</gene>
<dbReference type="PANTHER" id="PTHR35867">
    <property type="entry name" value="PROTEIN RSEC"/>
    <property type="match status" value="1"/>
</dbReference>
<sequence>MKEQFEVIALENETMTLKVNRSGGCHSCSASSGCGTGILANYFDHYTVFNKPLQDGATVGDFVTLEISSSELFSRAFMLYIFPILALFTGSYVGLRLFPATELWQISFGIFGFISALLLTKYFVK</sequence>
<dbReference type="EMBL" id="FPHV01000166">
    <property type="protein sequence ID" value="SFV82256.1"/>
    <property type="molecule type" value="Genomic_DNA"/>
</dbReference>
<organism evidence="2">
    <name type="scientific">hydrothermal vent metagenome</name>
    <dbReference type="NCBI Taxonomy" id="652676"/>
    <lineage>
        <taxon>unclassified sequences</taxon>
        <taxon>metagenomes</taxon>
        <taxon>ecological metagenomes</taxon>
    </lineage>
</organism>
<keyword evidence="1" id="KW-0812">Transmembrane</keyword>
<protein>
    <submittedName>
        <fullName evidence="2">Sigma factor RpoE regulatory protein RseC</fullName>
    </submittedName>
</protein>